<protein>
    <recommendedName>
        <fullName evidence="7">FXYD domain-containing ion transport regulator</fullName>
    </recommendedName>
</protein>
<dbReference type="Gene3D" id="1.20.5.780">
    <property type="entry name" value="Single helix bin"/>
    <property type="match status" value="1"/>
</dbReference>
<evidence type="ECO:0000256" key="5">
    <source>
        <dbReference type="ARBA" id="ARBA00023065"/>
    </source>
</evidence>
<comment type="similarity">
    <text evidence="2 7">Belongs to the FXYD family.</text>
</comment>
<dbReference type="Proteomes" id="UP001469553">
    <property type="component" value="Unassembled WGS sequence"/>
</dbReference>
<accession>A0ABV0YCM4</accession>
<name>A0ABV0YCM4_9TELE</name>
<keyword evidence="9" id="KW-1185">Reference proteome</keyword>
<proteinExistence type="inferred from homology"/>
<evidence type="ECO:0000256" key="4">
    <source>
        <dbReference type="ARBA" id="ARBA00022692"/>
    </source>
</evidence>
<organism evidence="8 9">
    <name type="scientific">Ameca splendens</name>
    <dbReference type="NCBI Taxonomy" id="208324"/>
    <lineage>
        <taxon>Eukaryota</taxon>
        <taxon>Metazoa</taxon>
        <taxon>Chordata</taxon>
        <taxon>Craniata</taxon>
        <taxon>Vertebrata</taxon>
        <taxon>Euteleostomi</taxon>
        <taxon>Actinopterygii</taxon>
        <taxon>Neopterygii</taxon>
        <taxon>Teleostei</taxon>
        <taxon>Neoteleostei</taxon>
        <taxon>Acanthomorphata</taxon>
        <taxon>Ovalentaria</taxon>
        <taxon>Atherinomorphae</taxon>
        <taxon>Cyprinodontiformes</taxon>
        <taxon>Goodeidae</taxon>
        <taxon>Ameca</taxon>
    </lineage>
</organism>
<gene>
    <name evidence="8" type="ORF">AMECASPLE_014124</name>
</gene>
<feature type="non-terminal residue" evidence="8">
    <location>
        <position position="61"/>
    </location>
</feature>
<evidence type="ECO:0000256" key="1">
    <source>
        <dbReference type="ARBA" id="ARBA00004167"/>
    </source>
</evidence>
<dbReference type="InterPro" id="IPR000272">
    <property type="entry name" value="Ion-transport_regulator_FXYD"/>
</dbReference>
<evidence type="ECO:0000256" key="2">
    <source>
        <dbReference type="ARBA" id="ARBA00005948"/>
    </source>
</evidence>
<reference evidence="8 9" key="1">
    <citation type="submission" date="2021-06" db="EMBL/GenBank/DDBJ databases">
        <authorList>
            <person name="Palmer J.M."/>
        </authorList>
    </citation>
    <scope>NUCLEOTIDE SEQUENCE [LARGE SCALE GENOMIC DNA]</scope>
    <source>
        <strain evidence="8 9">AS_MEX2019</strain>
        <tissue evidence="8">Muscle</tissue>
    </source>
</reference>
<keyword evidence="7" id="KW-1133">Transmembrane helix</keyword>
<feature type="signal peptide" evidence="7">
    <location>
        <begin position="1"/>
        <end position="22"/>
    </location>
</feature>
<comment type="caution">
    <text evidence="8">The sequence shown here is derived from an EMBL/GenBank/DDBJ whole genome shotgun (WGS) entry which is preliminary data.</text>
</comment>
<evidence type="ECO:0000256" key="7">
    <source>
        <dbReference type="RuleBase" id="RU364131"/>
    </source>
</evidence>
<evidence type="ECO:0000256" key="3">
    <source>
        <dbReference type="ARBA" id="ARBA00022448"/>
    </source>
</evidence>
<comment type="subcellular location">
    <subcellularLocation>
        <location evidence="1">Membrane</location>
        <topology evidence="1">Single-pass membrane protein</topology>
    </subcellularLocation>
</comment>
<dbReference type="Pfam" id="PF02038">
    <property type="entry name" value="ATP1G1_PLM_MAT8"/>
    <property type="match status" value="1"/>
</dbReference>
<dbReference type="EMBL" id="JAHRIP010029161">
    <property type="protein sequence ID" value="MEQ2291518.1"/>
    <property type="molecule type" value="Genomic_DNA"/>
</dbReference>
<evidence type="ECO:0000313" key="9">
    <source>
        <dbReference type="Proteomes" id="UP001469553"/>
    </source>
</evidence>
<evidence type="ECO:0000313" key="8">
    <source>
        <dbReference type="EMBL" id="MEQ2291518.1"/>
    </source>
</evidence>
<keyword evidence="6 7" id="KW-0472">Membrane</keyword>
<keyword evidence="4 7" id="KW-0812">Transmembrane</keyword>
<keyword evidence="3 7" id="KW-0813">Transport</keyword>
<keyword evidence="7" id="KW-0732">Signal</keyword>
<feature type="transmembrane region" description="Helical" evidence="7">
    <location>
        <begin position="32"/>
        <end position="53"/>
    </location>
</feature>
<feature type="chain" id="PRO_5044983581" description="FXYD domain-containing ion transport regulator" evidence="7">
    <location>
        <begin position="23"/>
        <end position="61"/>
    </location>
</feature>
<sequence length="61" mass="6695">MGQLTLVTFLAVLCSVFMVTEANPFVYNYEGLRIGGLIITCLLTIGGIVLITYKKCTKRHG</sequence>
<evidence type="ECO:0000256" key="6">
    <source>
        <dbReference type="ARBA" id="ARBA00023136"/>
    </source>
</evidence>
<keyword evidence="5 7" id="KW-0406">Ion transport</keyword>